<dbReference type="EMBL" id="JBHRYH010000012">
    <property type="protein sequence ID" value="MFC3625722.1"/>
    <property type="molecule type" value="Genomic_DNA"/>
</dbReference>
<reference evidence="16" key="1">
    <citation type="journal article" date="2019" name="Int. J. Syst. Evol. Microbiol.">
        <title>The Global Catalogue of Microorganisms (GCM) 10K type strain sequencing project: providing services to taxonomists for standard genome sequencing and annotation.</title>
        <authorList>
            <consortium name="The Broad Institute Genomics Platform"/>
            <consortium name="The Broad Institute Genome Sequencing Center for Infectious Disease"/>
            <person name="Wu L."/>
            <person name="Ma J."/>
        </authorList>
    </citation>
    <scope>NUCLEOTIDE SEQUENCE [LARGE SCALE GENOMIC DNA]</scope>
    <source>
        <strain evidence="16">KCTC 42195</strain>
    </source>
</reference>
<dbReference type="CDD" id="cd06138">
    <property type="entry name" value="ExoI_N"/>
    <property type="match status" value="1"/>
</dbReference>
<dbReference type="InterPro" id="IPR012337">
    <property type="entry name" value="RNaseH-like_sf"/>
</dbReference>
<dbReference type="InterPro" id="IPR036397">
    <property type="entry name" value="RNaseH_sf"/>
</dbReference>
<comment type="subunit">
    <text evidence="12">Monomer. Interacts with ssb (via C-terminus); this interaction stimulates the exonuclease activity by recruiting the enzyme to its substrate.</text>
</comment>
<keyword evidence="9" id="KW-0238">DNA-binding</keyword>
<dbReference type="GO" id="GO:0008310">
    <property type="term" value="F:single-stranded DNA 3'-5' DNA exonuclease activity"/>
    <property type="evidence" value="ECO:0007669"/>
    <property type="project" value="UniProtKB-EC"/>
</dbReference>
<sequence length="477" mass="53480">MTSATFFWHDYETFGAVPRSDRPSQFAGIRTDAELNEIGEPVMLYCQQAPDYLPAPEACLLTGITPQQCQQLGVPEQQFAAAIEAELATPGTIGVGYNSIRFDDEVTRFLFWRNLIDPYAREWQHGCGRWDLLDVVRATYALRPDGIEWPRHEDGQVSFKLEHLSAANGLLHEAAHDALSDVRATIGLARLIRSRQPRLFDFCLSLRQKDAVRHQLSLHAPRPLIHISGMFGTARGNLAIVWPLAEHPTNKNEVLVWDLQHDPSELPQLSAEDIRLRMFSRSADLPEGVSRLPIKGLHINKSPIVVQDLRVLSPGRAAELGIDMALIERHAARAATLPKLDALWRLVYQREAGEIPDVDENLYGGFVSPHDRRLLSRLRQLSAAQLAAERPQFDDSQLGRLLWRYRARNFPHSLSPQEQRHWHDWCAQKLSSGQPGNRSHASFRQELAQLAIDATPAQQGILQALGAWAASLPGGGN</sequence>
<dbReference type="SUPFAM" id="SSF53098">
    <property type="entry name" value="Ribonuclease H-like"/>
    <property type="match status" value="1"/>
</dbReference>
<feature type="domain" description="ExoI SH3-like" evidence="13">
    <location>
        <begin position="197"/>
        <end position="352"/>
    </location>
</feature>
<dbReference type="EC" id="3.1.11.1" evidence="3"/>
<keyword evidence="7 15" id="KW-0378">Hydrolase</keyword>
<evidence type="ECO:0000256" key="3">
    <source>
        <dbReference type="ARBA" id="ARBA00012108"/>
    </source>
</evidence>
<accession>A0ABV7TSN6</accession>
<protein>
    <recommendedName>
        <fullName evidence="4">Exodeoxyribonuclease I</fullName>
        <ecNumber evidence="3">3.1.11.1</ecNumber>
    </recommendedName>
    <alternativeName>
        <fullName evidence="11">DNA deoxyribophosphodiesterase</fullName>
    </alternativeName>
</protein>
<dbReference type="InterPro" id="IPR013520">
    <property type="entry name" value="Ribonucl_H"/>
</dbReference>
<gene>
    <name evidence="15" type="primary">sbcB</name>
    <name evidence="15" type="ORF">ACFOKJ_06110</name>
</gene>
<evidence type="ECO:0000256" key="12">
    <source>
        <dbReference type="ARBA" id="ARBA00046792"/>
    </source>
</evidence>
<evidence type="ECO:0000313" key="16">
    <source>
        <dbReference type="Proteomes" id="UP001595636"/>
    </source>
</evidence>
<comment type="caution">
    <text evidence="15">The sequence shown here is derived from an EMBL/GenBank/DDBJ whole genome shotgun (WGS) entry which is preliminary data.</text>
</comment>
<comment type="cofactor">
    <cofactor evidence="2">
        <name>Mg(2+)</name>
        <dbReference type="ChEBI" id="CHEBI:18420"/>
    </cofactor>
</comment>
<keyword evidence="5" id="KW-0479">Metal-binding</keyword>
<evidence type="ECO:0000256" key="2">
    <source>
        <dbReference type="ARBA" id="ARBA00001946"/>
    </source>
</evidence>
<keyword evidence="16" id="KW-1185">Reference proteome</keyword>
<feature type="domain" description="ExoI C-terminal" evidence="14">
    <location>
        <begin position="354"/>
        <end position="473"/>
    </location>
</feature>
<keyword evidence="10" id="KW-0234">DNA repair</keyword>
<dbReference type="Gene3D" id="1.20.1280.70">
    <property type="entry name" value="Exonuclease ExoI, domain 3"/>
    <property type="match status" value="1"/>
</dbReference>
<evidence type="ECO:0000259" key="13">
    <source>
        <dbReference type="PROSITE" id="PS51784"/>
    </source>
</evidence>
<evidence type="ECO:0000256" key="6">
    <source>
        <dbReference type="ARBA" id="ARBA00022763"/>
    </source>
</evidence>
<dbReference type="InterPro" id="IPR058561">
    <property type="entry name" value="Exonuc_1_C"/>
</dbReference>
<organism evidence="15 16">
    <name type="scientific">Vogesella amnigena</name>
    <dbReference type="NCBI Taxonomy" id="1507449"/>
    <lineage>
        <taxon>Bacteria</taxon>
        <taxon>Pseudomonadati</taxon>
        <taxon>Pseudomonadota</taxon>
        <taxon>Betaproteobacteria</taxon>
        <taxon>Neisseriales</taxon>
        <taxon>Chromobacteriaceae</taxon>
        <taxon>Vogesella</taxon>
    </lineage>
</organism>
<evidence type="ECO:0000256" key="10">
    <source>
        <dbReference type="ARBA" id="ARBA00023204"/>
    </source>
</evidence>
<evidence type="ECO:0000259" key="14">
    <source>
        <dbReference type="PROSITE" id="PS51785"/>
    </source>
</evidence>
<dbReference type="InterPro" id="IPR013620">
    <property type="entry name" value="Exonuc_1_SH3"/>
</dbReference>
<dbReference type="InterPro" id="IPR034747">
    <property type="entry name" value="EXOI_SH3"/>
</dbReference>
<name>A0ABV7TSN6_9NEIS</name>
<dbReference type="RefSeq" id="WP_390277521.1">
    <property type="nucleotide sequence ID" value="NZ_JBHRYH010000012.1"/>
</dbReference>
<evidence type="ECO:0000256" key="7">
    <source>
        <dbReference type="ARBA" id="ARBA00022801"/>
    </source>
</evidence>
<dbReference type="Pfam" id="PF26016">
    <property type="entry name" value="ExoI_C"/>
    <property type="match status" value="1"/>
</dbReference>
<evidence type="ECO:0000256" key="4">
    <source>
        <dbReference type="ARBA" id="ARBA00019900"/>
    </source>
</evidence>
<proteinExistence type="predicted"/>
<evidence type="ECO:0000313" key="15">
    <source>
        <dbReference type="EMBL" id="MFC3625722.1"/>
    </source>
</evidence>
<dbReference type="Pfam" id="PF08411">
    <property type="entry name" value="ExoI_SH3"/>
    <property type="match status" value="1"/>
</dbReference>
<keyword evidence="6" id="KW-0227">DNA damage</keyword>
<dbReference type="PROSITE" id="PS51784">
    <property type="entry name" value="EXOI_SH3"/>
    <property type="match status" value="1"/>
</dbReference>
<comment type="catalytic activity">
    <reaction evidence="1">
        <text>Exonucleolytic cleavage in the 3'- to 5'-direction to yield nucleoside 5'-phosphates.</text>
        <dbReference type="EC" id="3.1.11.1"/>
    </reaction>
</comment>
<dbReference type="Pfam" id="PF00929">
    <property type="entry name" value="RNase_T"/>
    <property type="match status" value="1"/>
</dbReference>
<dbReference type="NCBIfam" id="NF008746">
    <property type="entry name" value="PRK11779.1"/>
    <property type="match status" value="1"/>
</dbReference>
<keyword evidence="8" id="KW-0460">Magnesium</keyword>
<evidence type="ECO:0000256" key="5">
    <source>
        <dbReference type="ARBA" id="ARBA00022723"/>
    </source>
</evidence>
<dbReference type="PROSITE" id="PS51785">
    <property type="entry name" value="EXOI_C"/>
    <property type="match status" value="1"/>
</dbReference>
<dbReference type="Proteomes" id="UP001595636">
    <property type="component" value="Unassembled WGS sequence"/>
</dbReference>
<dbReference type="Gene3D" id="3.30.1520.20">
    <property type="entry name" value="Exonuclease ExoI, domain 2"/>
    <property type="match status" value="1"/>
</dbReference>
<dbReference type="Gene3D" id="3.30.420.10">
    <property type="entry name" value="Ribonuclease H-like superfamily/Ribonuclease H"/>
    <property type="match status" value="1"/>
</dbReference>
<dbReference type="InterPro" id="IPR023607">
    <property type="entry name" value="Exodeoxyribonuclease_I"/>
</dbReference>
<evidence type="ECO:0000256" key="1">
    <source>
        <dbReference type="ARBA" id="ARBA00000563"/>
    </source>
</evidence>
<dbReference type="PIRSF" id="PIRSF000977">
    <property type="entry name" value="Exodeoxyribonuclease_I"/>
    <property type="match status" value="1"/>
</dbReference>
<evidence type="ECO:0000256" key="9">
    <source>
        <dbReference type="ARBA" id="ARBA00023125"/>
    </source>
</evidence>
<evidence type="ECO:0000256" key="11">
    <source>
        <dbReference type="ARBA" id="ARBA00031220"/>
    </source>
</evidence>
<evidence type="ECO:0000256" key="8">
    <source>
        <dbReference type="ARBA" id="ARBA00022842"/>
    </source>
</evidence>
<dbReference type="InterPro" id="IPR038649">
    <property type="entry name" value="EXOI_SH3_sf"/>
</dbReference>